<keyword evidence="1" id="KW-0812">Transmembrane</keyword>
<proteinExistence type="predicted"/>
<dbReference type="InterPro" id="IPR036374">
    <property type="entry name" value="OxRdtase_Mopterin-bd_sf"/>
</dbReference>
<dbReference type="EMBL" id="OBQJ01000002">
    <property type="protein sequence ID" value="SOC53004.1"/>
    <property type="molecule type" value="Genomic_DNA"/>
</dbReference>
<keyword evidence="1" id="KW-1133">Transmembrane helix</keyword>
<reference evidence="2 3" key="1">
    <citation type="submission" date="2017-08" db="EMBL/GenBank/DDBJ databases">
        <authorList>
            <person name="de Groot N.N."/>
        </authorList>
    </citation>
    <scope>NUCLEOTIDE SEQUENCE [LARGE SCALE GENOMIC DNA]</scope>
    <source>
        <strain evidence="2 3">USBA 855</strain>
    </source>
</reference>
<name>A0A285VFW8_9GAMM</name>
<feature type="transmembrane region" description="Helical" evidence="1">
    <location>
        <begin position="54"/>
        <end position="74"/>
    </location>
</feature>
<accession>A0A285VFW8</accession>
<evidence type="ECO:0000256" key="1">
    <source>
        <dbReference type="SAM" id="Phobius"/>
    </source>
</evidence>
<sequence>MGHSRHSTTAHSMQVPYCGGRVIDSGMTFLLKLGWERLIMSVLMTLRQCLGRRGMTACLGFFLLMFGASVVHAHPLPEPEGDVMLTVEGDISRTNGDGVARFDRAMLKALPQDTIVTHTPWTQGASHFDGPLLGAIYDAVGARGDSLHVIALNDFAADVPLAEAKEYGVILAMRRDGEPMPVREYGPLFVLYPFDDHPELQTEEVRFRSVWQVARIVVE</sequence>
<dbReference type="AlphaFoldDB" id="A0A285VFW8"/>
<organism evidence="2 3">
    <name type="scientific">Chromohalobacter canadensis</name>
    <dbReference type="NCBI Taxonomy" id="141389"/>
    <lineage>
        <taxon>Bacteria</taxon>
        <taxon>Pseudomonadati</taxon>
        <taxon>Pseudomonadota</taxon>
        <taxon>Gammaproteobacteria</taxon>
        <taxon>Oceanospirillales</taxon>
        <taxon>Halomonadaceae</taxon>
        <taxon>Chromohalobacter</taxon>
    </lineage>
</organism>
<gene>
    <name evidence="2" type="ORF">SAMN05421509_10283</name>
</gene>
<dbReference type="Gene3D" id="3.90.420.10">
    <property type="entry name" value="Oxidoreductase, molybdopterin-binding domain"/>
    <property type="match status" value="1"/>
</dbReference>
<evidence type="ECO:0000313" key="2">
    <source>
        <dbReference type="EMBL" id="SOC53004.1"/>
    </source>
</evidence>
<dbReference type="Proteomes" id="UP000219023">
    <property type="component" value="Unassembled WGS sequence"/>
</dbReference>
<evidence type="ECO:0000313" key="3">
    <source>
        <dbReference type="Proteomes" id="UP000219023"/>
    </source>
</evidence>
<dbReference type="SUPFAM" id="SSF56524">
    <property type="entry name" value="Oxidoreductase molybdopterin-binding domain"/>
    <property type="match status" value="1"/>
</dbReference>
<keyword evidence="1" id="KW-0472">Membrane</keyword>
<evidence type="ECO:0008006" key="4">
    <source>
        <dbReference type="Google" id="ProtNLM"/>
    </source>
</evidence>
<protein>
    <recommendedName>
        <fullName evidence="4">Oxidoreductase molybdopterin-binding domain-containing protein</fullName>
    </recommendedName>
</protein>